<evidence type="ECO:0008006" key="3">
    <source>
        <dbReference type="Google" id="ProtNLM"/>
    </source>
</evidence>
<reference evidence="1 2" key="1">
    <citation type="submission" date="2021-06" db="EMBL/GenBank/DDBJ databases">
        <title>Caerostris extrusa draft genome.</title>
        <authorList>
            <person name="Kono N."/>
            <person name="Arakawa K."/>
        </authorList>
    </citation>
    <scope>NUCLEOTIDE SEQUENCE [LARGE SCALE GENOMIC DNA]</scope>
</reference>
<dbReference type="Proteomes" id="UP001054945">
    <property type="component" value="Unassembled WGS sequence"/>
</dbReference>
<accession>A0AAV4Y6E9</accession>
<evidence type="ECO:0000313" key="2">
    <source>
        <dbReference type="Proteomes" id="UP001054945"/>
    </source>
</evidence>
<sequence>MEKTPFAARVLPPLISSSVVISFAFPECIREISDAKSNYFRSIDVGFASRWVESRRSYSRKCIDIRMEWEHKESSFKIICFA</sequence>
<dbReference type="AlphaFoldDB" id="A0AAV4Y6E9"/>
<gene>
    <name evidence="1" type="ORF">CEXT_570681</name>
</gene>
<proteinExistence type="predicted"/>
<keyword evidence="2" id="KW-1185">Reference proteome</keyword>
<organism evidence="1 2">
    <name type="scientific">Caerostris extrusa</name>
    <name type="common">Bark spider</name>
    <name type="synonym">Caerostris bankana</name>
    <dbReference type="NCBI Taxonomy" id="172846"/>
    <lineage>
        <taxon>Eukaryota</taxon>
        <taxon>Metazoa</taxon>
        <taxon>Ecdysozoa</taxon>
        <taxon>Arthropoda</taxon>
        <taxon>Chelicerata</taxon>
        <taxon>Arachnida</taxon>
        <taxon>Araneae</taxon>
        <taxon>Araneomorphae</taxon>
        <taxon>Entelegynae</taxon>
        <taxon>Araneoidea</taxon>
        <taxon>Araneidae</taxon>
        <taxon>Caerostris</taxon>
    </lineage>
</organism>
<evidence type="ECO:0000313" key="1">
    <source>
        <dbReference type="EMBL" id="GIZ02021.1"/>
    </source>
</evidence>
<protein>
    <recommendedName>
        <fullName evidence="3">Secreted protein</fullName>
    </recommendedName>
</protein>
<dbReference type="EMBL" id="BPLR01001386">
    <property type="protein sequence ID" value="GIZ02021.1"/>
    <property type="molecule type" value="Genomic_DNA"/>
</dbReference>
<comment type="caution">
    <text evidence="1">The sequence shown here is derived from an EMBL/GenBank/DDBJ whole genome shotgun (WGS) entry which is preliminary data.</text>
</comment>
<name>A0AAV4Y6E9_CAEEX</name>